<keyword evidence="3" id="KW-0813">Transport</keyword>
<dbReference type="InterPro" id="IPR004761">
    <property type="entry name" value="Spore_GerAB"/>
</dbReference>
<evidence type="ECO:0000256" key="8">
    <source>
        <dbReference type="SAM" id="Phobius"/>
    </source>
</evidence>
<evidence type="ECO:0000256" key="4">
    <source>
        <dbReference type="ARBA" id="ARBA00022544"/>
    </source>
</evidence>
<evidence type="ECO:0000313" key="11">
    <source>
        <dbReference type="Proteomes" id="UP000036834"/>
    </source>
</evidence>
<evidence type="ECO:0000313" key="10">
    <source>
        <dbReference type="EMBL" id="KNB68577.1"/>
    </source>
</evidence>
<dbReference type="EMBL" id="LGIQ01000017">
    <property type="protein sequence ID" value="KNB68577.1"/>
    <property type="molecule type" value="Genomic_DNA"/>
</dbReference>
<comment type="subcellular location">
    <subcellularLocation>
        <location evidence="1">Membrane</location>
        <topology evidence="1">Multi-pass membrane protein</topology>
    </subcellularLocation>
</comment>
<keyword evidence="7 8" id="KW-0472">Membrane</keyword>
<dbReference type="PATRIC" id="fig|54915.3.peg.472"/>
<keyword evidence="5 8" id="KW-0812">Transmembrane</keyword>
<feature type="transmembrane region" description="Helical" evidence="8">
    <location>
        <begin position="121"/>
        <end position="139"/>
    </location>
</feature>
<keyword evidence="4" id="KW-0309">Germination</keyword>
<organism evidence="10 11">
    <name type="scientific">Brevibacillus reuszeri</name>
    <dbReference type="NCBI Taxonomy" id="54915"/>
    <lineage>
        <taxon>Bacteria</taxon>
        <taxon>Bacillati</taxon>
        <taxon>Bacillota</taxon>
        <taxon>Bacilli</taxon>
        <taxon>Bacillales</taxon>
        <taxon>Paenibacillaceae</taxon>
        <taxon>Brevibacillus</taxon>
    </lineage>
</organism>
<feature type="transmembrane region" description="Helical" evidence="8">
    <location>
        <begin position="12"/>
        <end position="33"/>
    </location>
</feature>
<proteinExistence type="inferred from homology"/>
<comment type="similarity">
    <text evidence="2">Belongs to the amino acid-polyamine-organocation (APC) superfamily. Spore germination protein (SGP) (TC 2.A.3.9) family.</text>
</comment>
<protein>
    <submittedName>
        <fullName evidence="10">Uncharacterized protein</fullName>
    </submittedName>
</protein>
<dbReference type="Gene3D" id="1.20.1740.10">
    <property type="entry name" value="Amino acid/polyamine transporter I"/>
    <property type="match status" value="1"/>
</dbReference>
<feature type="transmembrane region" description="Helical" evidence="8">
    <location>
        <begin position="274"/>
        <end position="296"/>
    </location>
</feature>
<dbReference type="NCBIfam" id="TIGR00912">
    <property type="entry name" value="2A0309"/>
    <property type="match status" value="1"/>
</dbReference>
<dbReference type="GO" id="GO:0016020">
    <property type="term" value="C:membrane"/>
    <property type="evidence" value="ECO:0007669"/>
    <property type="project" value="UniProtKB-SubCell"/>
</dbReference>
<dbReference type="Pfam" id="PF03845">
    <property type="entry name" value="Spore_permease"/>
    <property type="match status" value="1"/>
</dbReference>
<evidence type="ECO:0000256" key="7">
    <source>
        <dbReference type="ARBA" id="ARBA00023136"/>
    </source>
</evidence>
<keyword evidence="6 8" id="KW-1133">Transmembrane helix</keyword>
<keyword evidence="12" id="KW-1185">Reference proteome</keyword>
<reference evidence="10" key="2">
    <citation type="submission" date="2015-07" db="EMBL/GenBank/DDBJ databases">
        <title>MeaNS - Measles Nucleotide Surveillance Program.</title>
        <authorList>
            <person name="Tran T."/>
            <person name="Druce J."/>
        </authorList>
    </citation>
    <scope>NUCLEOTIDE SEQUENCE</scope>
    <source>
        <strain evidence="10">DSM 9887</strain>
    </source>
</reference>
<feature type="transmembrane region" description="Helical" evidence="8">
    <location>
        <begin position="81"/>
        <end position="101"/>
    </location>
</feature>
<comment type="caution">
    <text evidence="10">The sequence shown here is derived from an EMBL/GenBank/DDBJ whole genome shotgun (WGS) entry which is preliminary data.</text>
</comment>
<feature type="transmembrane region" description="Helical" evidence="8">
    <location>
        <begin position="218"/>
        <end position="241"/>
    </location>
</feature>
<evidence type="ECO:0000256" key="1">
    <source>
        <dbReference type="ARBA" id="ARBA00004141"/>
    </source>
</evidence>
<dbReference type="PANTHER" id="PTHR34975:SF2">
    <property type="entry name" value="SPORE GERMINATION PROTEIN A2"/>
    <property type="match status" value="1"/>
</dbReference>
<dbReference type="EMBL" id="BJON01000010">
    <property type="protein sequence ID" value="GED69073.1"/>
    <property type="molecule type" value="Genomic_DNA"/>
</dbReference>
<evidence type="ECO:0000256" key="2">
    <source>
        <dbReference type="ARBA" id="ARBA00007998"/>
    </source>
</evidence>
<reference evidence="9 12" key="3">
    <citation type="submission" date="2019-06" db="EMBL/GenBank/DDBJ databases">
        <title>Whole genome shotgun sequence of Brevibacillus reuszeri NBRC 15719.</title>
        <authorList>
            <person name="Hosoyama A."/>
            <person name="Uohara A."/>
            <person name="Ohji S."/>
            <person name="Ichikawa N."/>
        </authorList>
    </citation>
    <scope>NUCLEOTIDE SEQUENCE [LARGE SCALE GENOMIC DNA]</scope>
    <source>
        <strain evidence="9 12">NBRC 15719</strain>
    </source>
</reference>
<name>A0A0K9YIR3_9BACL</name>
<evidence type="ECO:0000313" key="9">
    <source>
        <dbReference type="EMBL" id="GED69073.1"/>
    </source>
</evidence>
<sequence length="372" mass="42524">MNDKYEKVTPTQLYMLFSQYLFTTILSFRQGALVGEAKFGVWVSLLIGSLCGLLFPYFSYRLAKRRPTRFFSHYGKEIVGSWLHYPLVLIMIFSYLFSAAFVLREMQDFLVEVFLPDTPDWAVTFIFCICVAYAVRSGVQTIFRCAQGIFFLTMIGMLLIPMFVMGEMNKDMSVAFFNHFNWEGIGSASYLVASLYGQMSFILFLFPFFSNQQKTMKSLVWATVTSLFIIFSNLIPTILIFGPDLTSNLIYPELELIRYIRAGYFLENLDPVLIAIWLTSLFIKISLFLYVAVLILTHSFSLQDHKPLSLSMTVLMAGISIFMVRTGADLARLMGHGEVMFLIVTEAIPILYLVVDWIRSRLGKSSNEKAKA</sequence>
<feature type="transmembrane region" description="Helical" evidence="8">
    <location>
        <begin position="185"/>
        <end position="206"/>
    </location>
</feature>
<gene>
    <name evidence="10" type="ORF">ADS79_31875</name>
    <name evidence="9" type="ORF">BRE01_27750</name>
</gene>
<feature type="transmembrane region" description="Helical" evidence="8">
    <location>
        <begin position="39"/>
        <end position="60"/>
    </location>
</feature>
<evidence type="ECO:0000256" key="6">
    <source>
        <dbReference type="ARBA" id="ARBA00022989"/>
    </source>
</evidence>
<dbReference type="AlphaFoldDB" id="A0A0K9YIR3"/>
<dbReference type="PANTHER" id="PTHR34975">
    <property type="entry name" value="SPORE GERMINATION PROTEIN A2"/>
    <property type="match status" value="1"/>
</dbReference>
<evidence type="ECO:0000256" key="5">
    <source>
        <dbReference type="ARBA" id="ARBA00022692"/>
    </source>
</evidence>
<dbReference type="GO" id="GO:0009847">
    <property type="term" value="P:spore germination"/>
    <property type="evidence" value="ECO:0007669"/>
    <property type="project" value="InterPro"/>
</dbReference>
<feature type="transmembrane region" description="Helical" evidence="8">
    <location>
        <begin position="308"/>
        <end position="327"/>
    </location>
</feature>
<dbReference type="Proteomes" id="UP000036834">
    <property type="component" value="Unassembled WGS sequence"/>
</dbReference>
<dbReference type="STRING" id="54915.ADS79_31875"/>
<reference evidence="11" key="1">
    <citation type="submission" date="2015-07" db="EMBL/GenBank/DDBJ databases">
        <title>Genome sequencing project for genomic taxonomy and phylogenomics of Bacillus-like bacteria.</title>
        <authorList>
            <person name="Liu B."/>
            <person name="Wang J."/>
            <person name="Zhu Y."/>
            <person name="Liu G."/>
            <person name="Chen Q."/>
            <person name="Chen Z."/>
            <person name="Lan J."/>
            <person name="Che J."/>
            <person name="Ge C."/>
            <person name="Shi H."/>
            <person name="Pan Z."/>
            <person name="Liu X."/>
        </authorList>
    </citation>
    <scope>NUCLEOTIDE SEQUENCE [LARGE SCALE GENOMIC DNA]</scope>
    <source>
        <strain evidence="11">DSM 9887</strain>
    </source>
</reference>
<dbReference type="Proteomes" id="UP000319578">
    <property type="component" value="Unassembled WGS sequence"/>
</dbReference>
<evidence type="ECO:0000256" key="3">
    <source>
        <dbReference type="ARBA" id="ARBA00022448"/>
    </source>
</evidence>
<feature type="transmembrane region" description="Helical" evidence="8">
    <location>
        <begin position="339"/>
        <end position="358"/>
    </location>
</feature>
<evidence type="ECO:0000313" key="12">
    <source>
        <dbReference type="Proteomes" id="UP000319578"/>
    </source>
</evidence>
<feature type="transmembrane region" description="Helical" evidence="8">
    <location>
        <begin position="146"/>
        <end position="165"/>
    </location>
</feature>
<accession>A0A0K9YIR3</accession>
<dbReference type="RefSeq" id="WP_049742504.1">
    <property type="nucleotide sequence ID" value="NZ_BJON01000010.1"/>
</dbReference>